<dbReference type="InterPro" id="IPR043502">
    <property type="entry name" value="DNA/RNA_pol_sf"/>
</dbReference>
<dbReference type="EMBL" id="CAJNRD030001121">
    <property type="protein sequence ID" value="CAG5096905.1"/>
    <property type="molecule type" value="Genomic_DNA"/>
</dbReference>
<dbReference type="GO" id="GO:0016787">
    <property type="term" value="F:hydrolase activity"/>
    <property type="evidence" value="ECO:0007669"/>
    <property type="project" value="UniProtKB-KW"/>
</dbReference>
<feature type="compositionally biased region" description="Low complexity" evidence="7">
    <location>
        <begin position="627"/>
        <end position="645"/>
    </location>
</feature>
<name>A0A8J2HEW3_COTCN</name>
<proteinExistence type="predicted"/>
<protein>
    <recommendedName>
        <fullName evidence="8">Reverse transcriptase RNase H-like domain-containing protein</fullName>
    </recommendedName>
</protein>
<dbReference type="SUPFAM" id="SSF56672">
    <property type="entry name" value="DNA/RNA polymerases"/>
    <property type="match status" value="1"/>
</dbReference>
<feature type="region of interest" description="Disordered" evidence="7">
    <location>
        <begin position="1"/>
        <end position="24"/>
    </location>
</feature>
<dbReference type="OrthoDB" id="6731322at2759"/>
<evidence type="ECO:0000256" key="3">
    <source>
        <dbReference type="ARBA" id="ARBA00022722"/>
    </source>
</evidence>
<dbReference type="Pfam" id="PF17917">
    <property type="entry name" value="RT_RNaseH"/>
    <property type="match status" value="1"/>
</dbReference>
<feature type="compositionally biased region" description="Polar residues" evidence="7">
    <location>
        <begin position="103"/>
        <end position="135"/>
    </location>
</feature>
<dbReference type="Proteomes" id="UP000786811">
    <property type="component" value="Unassembled WGS sequence"/>
</dbReference>
<dbReference type="InterPro" id="IPR041373">
    <property type="entry name" value="RT_RNaseH"/>
</dbReference>
<evidence type="ECO:0000256" key="6">
    <source>
        <dbReference type="ARBA" id="ARBA00022918"/>
    </source>
</evidence>
<feature type="compositionally biased region" description="Acidic residues" evidence="7">
    <location>
        <begin position="615"/>
        <end position="624"/>
    </location>
</feature>
<evidence type="ECO:0000256" key="4">
    <source>
        <dbReference type="ARBA" id="ARBA00022759"/>
    </source>
</evidence>
<dbReference type="AlphaFoldDB" id="A0A8J2HEW3"/>
<sequence>MGSTFAFGTERNPQYTPRAQGYYQPRTYQNYNQNRYHPGVLGPTRRGVRFEEDEDSEEAKLRHKSDPSIICSCPFCPKGERRDAYDPLNGSGARQPEALAKTSPRTSINNDRTDVSSQIGTTTTKSEQHDVTTGTAEPAIDDRRRATSPGEDEPKCLTTGRGPTVHLRSPALRNGGVNALLDTVSDLNLLCIEELCDEALCNIENTGVVGGIATSSMPITGSINLKIFGVKITFHLVPEPPSGYRAILGNEFFVQNRVTISFYWNTLVMKNKPINPIPIINPRKFPEQKILALGTGPKIYISCNLLLAFRGLSDSTFQTLGVVKLKILNIEVEFQVCQEDLPFPGVGILGNNFLETEKAEISYDNQTLVLLSCLTKTTSFSLETKPSSSYTLPPRMKMVVAVPVQDFEKSEGYLPRMNLPDGELGGEAVVKVEDGYATCMVINLNSNLVDIDIGPQAVEEFEFTHPSSDGDEVFHDTETRYTDVEKQCLAVIYAIQQFRPYLQKHFTLITSSPCVTWLRDSATVTERQAKWRSKLRSGKKLSDSEAIQAVKRPGRPPKPKNRPRVSSAPEVRETIASRLRKREMEKTRVPPKINYHETSNLDITSEDTEKTQETGNEEQGDDEVFLPASIPGPSTPGPSTSNPIPDIGQEGDDEAEKEDEAEKDNETTVPQKQRRKTCELVKMFDELLQRRPPSENTYRERALEKIRREEAIFNYTPQEYAEIKRTSSETTKNIRQSLSKLPPLWRTEDDSLNEDTAPEINVDEFLRDNSDQPEEGSSDISPEETGGIEDLSEAEHPIIIELRPSTSADDINIRNVIDTDDEENESDKNTLTPRNVNRSRFTGYLGDGPKPRTPIFGRVLITDELAAMGIRYDHASRQIVDENGKGINETAETESADPNNAPTESERGRSSENSSNIIRLTSRQNNNKNKSQDSSGKSSDSDKNKDRPTTGGNATVGDDAGNRRFGPPFVAYDPPTFEEAEDIFAERRHRPRISSPSSSDE</sequence>
<feature type="region of interest" description="Disordered" evidence="7">
    <location>
        <begin position="888"/>
        <end position="1001"/>
    </location>
</feature>
<keyword evidence="4" id="KW-0255">Endonuclease</keyword>
<evidence type="ECO:0000256" key="1">
    <source>
        <dbReference type="ARBA" id="ARBA00022679"/>
    </source>
</evidence>
<reference evidence="9" key="1">
    <citation type="submission" date="2021-04" db="EMBL/GenBank/DDBJ databases">
        <authorList>
            <person name="Chebbi M.A.C M."/>
        </authorList>
    </citation>
    <scope>NUCLEOTIDE SEQUENCE</scope>
</reference>
<feature type="compositionally biased region" description="Basic residues" evidence="7">
    <location>
        <begin position="552"/>
        <end position="563"/>
    </location>
</feature>
<evidence type="ECO:0000313" key="10">
    <source>
        <dbReference type="Proteomes" id="UP000786811"/>
    </source>
</evidence>
<feature type="domain" description="Reverse transcriptase RNase H-like" evidence="8">
    <location>
        <begin position="474"/>
        <end position="536"/>
    </location>
</feature>
<dbReference type="GO" id="GO:0004519">
    <property type="term" value="F:endonuclease activity"/>
    <property type="evidence" value="ECO:0007669"/>
    <property type="project" value="UniProtKB-KW"/>
</dbReference>
<keyword evidence="5" id="KW-0378">Hydrolase</keyword>
<feature type="compositionally biased region" description="Acidic residues" evidence="7">
    <location>
        <begin position="649"/>
        <end position="663"/>
    </location>
</feature>
<evidence type="ECO:0000313" key="9">
    <source>
        <dbReference type="EMBL" id="CAG5096905.1"/>
    </source>
</evidence>
<feature type="region of interest" description="Disordered" evidence="7">
    <location>
        <begin position="84"/>
        <end position="163"/>
    </location>
</feature>
<feature type="non-terminal residue" evidence="9">
    <location>
        <position position="1"/>
    </location>
</feature>
<keyword evidence="6" id="KW-0695">RNA-directed DNA polymerase</keyword>
<evidence type="ECO:0000256" key="2">
    <source>
        <dbReference type="ARBA" id="ARBA00022695"/>
    </source>
</evidence>
<evidence type="ECO:0000256" key="7">
    <source>
        <dbReference type="SAM" id="MobiDB-lite"/>
    </source>
</evidence>
<dbReference type="GO" id="GO:0003964">
    <property type="term" value="F:RNA-directed DNA polymerase activity"/>
    <property type="evidence" value="ECO:0007669"/>
    <property type="project" value="UniProtKB-KW"/>
</dbReference>
<evidence type="ECO:0000256" key="5">
    <source>
        <dbReference type="ARBA" id="ARBA00022801"/>
    </source>
</evidence>
<feature type="region of interest" description="Disordered" evidence="7">
    <location>
        <begin position="745"/>
        <end position="794"/>
    </location>
</feature>
<keyword evidence="1" id="KW-0808">Transferase</keyword>
<organism evidence="9 10">
    <name type="scientific">Cotesia congregata</name>
    <name type="common">Parasitoid wasp</name>
    <name type="synonym">Apanteles congregatus</name>
    <dbReference type="NCBI Taxonomy" id="51543"/>
    <lineage>
        <taxon>Eukaryota</taxon>
        <taxon>Metazoa</taxon>
        <taxon>Ecdysozoa</taxon>
        <taxon>Arthropoda</taxon>
        <taxon>Hexapoda</taxon>
        <taxon>Insecta</taxon>
        <taxon>Pterygota</taxon>
        <taxon>Neoptera</taxon>
        <taxon>Endopterygota</taxon>
        <taxon>Hymenoptera</taxon>
        <taxon>Apocrita</taxon>
        <taxon>Ichneumonoidea</taxon>
        <taxon>Braconidae</taxon>
        <taxon>Microgastrinae</taxon>
        <taxon>Cotesia</taxon>
    </lineage>
</organism>
<feature type="region of interest" description="Disordered" evidence="7">
    <location>
        <begin position="533"/>
        <end position="674"/>
    </location>
</feature>
<evidence type="ECO:0000259" key="8">
    <source>
        <dbReference type="Pfam" id="PF17917"/>
    </source>
</evidence>
<keyword evidence="10" id="KW-1185">Reference proteome</keyword>
<feature type="compositionally biased region" description="Polar residues" evidence="7">
    <location>
        <begin position="829"/>
        <end position="840"/>
    </location>
</feature>
<accession>A0A8J2HEW3</accession>
<feature type="region of interest" description="Disordered" evidence="7">
    <location>
        <begin position="813"/>
        <end position="855"/>
    </location>
</feature>
<comment type="caution">
    <text evidence="9">The sequence shown here is derived from an EMBL/GenBank/DDBJ whole genome shotgun (WGS) entry which is preliminary data.</text>
</comment>
<feature type="compositionally biased region" description="Basic and acidic residues" evidence="7">
    <location>
        <begin position="939"/>
        <end position="948"/>
    </location>
</feature>
<keyword evidence="3" id="KW-0540">Nuclease</keyword>
<gene>
    <name evidence="9" type="ORF">HICCMSTLAB_LOCUS8444</name>
</gene>
<feature type="compositionally biased region" description="Low complexity" evidence="7">
    <location>
        <begin position="911"/>
        <end position="938"/>
    </location>
</feature>
<keyword evidence="2" id="KW-0548">Nucleotidyltransferase</keyword>